<reference evidence="1" key="1">
    <citation type="journal article" date="2023" name="Insect Mol. Biol.">
        <title>Genome sequencing provides insights into the evolution of gene families encoding plant cell wall-degrading enzymes in longhorned beetles.</title>
        <authorList>
            <person name="Shin N.R."/>
            <person name="Okamura Y."/>
            <person name="Kirsch R."/>
            <person name="Pauchet Y."/>
        </authorList>
    </citation>
    <scope>NUCLEOTIDE SEQUENCE</scope>
    <source>
        <strain evidence="1">AMC_N1</strain>
    </source>
</reference>
<dbReference type="PANTHER" id="PTHR47111:SF1">
    <property type="entry name" value="SET AND MYND DOMAIN-CONTAINING PROTEIN 4"/>
    <property type="match status" value="1"/>
</dbReference>
<dbReference type="PANTHER" id="PTHR47111">
    <property type="entry name" value="BCDNA.LD29892"/>
    <property type="match status" value="1"/>
</dbReference>
<dbReference type="SUPFAM" id="SSF82199">
    <property type="entry name" value="SET domain"/>
    <property type="match status" value="1"/>
</dbReference>
<dbReference type="Proteomes" id="UP001162162">
    <property type="component" value="Unassembled WGS sequence"/>
</dbReference>
<name>A0AAV8X978_9CUCU</name>
<evidence type="ECO:0000313" key="2">
    <source>
        <dbReference type="Proteomes" id="UP001162162"/>
    </source>
</evidence>
<sequence>MGIAYNCAYADIDRALRNKYPDHLHKKLANRKEQANSLKALKDDRNSTRYYRPAPVISKKNQLIPVAADCVEIKKDETFGTHIVTTRNVKEGEVISVEAPYIKNIYPESRLFHCHECFE</sequence>
<dbReference type="EMBL" id="JAPWTK010000950">
    <property type="protein sequence ID" value="KAJ8935005.1"/>
    <property type="molecule type" value="Genomic_DNA"/>
</dbReference>
<keyword evidence="2" id="KW-1185">Reference proteome</keyword>
<proteinExistence type="predicted"/>
<evidence type="ECO:0000313" key="1">
    <source>
        <dbReference type="EMBL" id="KAJ8935005.1"/>
    </source>
</evidence>
<comment type="caution">
    <text evidence="1">The sequence shown here is derived from an EMBL/GenBank/DDBJ whole genome shotgun (WGS) entry which is preliminary data.</text>
</comment>
<dbReference type="AlphaFoldDB" id="A0AAV8X978"/>
<organism evidence="1 2">
    <name type="scientific">Aromia moschata</name>
    <dbReference type="NCBI Taxonomy" id="1265417"/>
    <lineage>
        <taxon>Eukaryota</taxon>
        <taxon>Metazoa</taxon>
        <taxon>Ecdysozoa</taxon>
        <taxon>Arthropoda</taxon>
        <taxon>Hexapoda</taxon>
        <taxon>Insecta</taxon>
        <taxon>Pterygota</taxon>
        <taxon>Neoptera</taxon>
        <taxon>Endopterygota</taxon>
        <taxon>Coleoptera</taxon>
        <taxon>Polyphaga</taxon>
        <taxon>Cucujiformia</taxon>
        <taxon>Chrysomeloidea</taxon>
        <taxon>Cerambycidae</taxon>
        <taxon>Cerambycinae</taxon>
        <taxon>Callichromatini</taxon>
        <taxon>Aromia</taxon>
    </lineage>
</organism>
<protein>
    <submittedName>
        <fullName evidence="1">Uncharacterized protein</fullName>
    </submittedName>
</protein>
<dbReference type="InterPro" id="IPR046341">
    <property type="entry name" value="SET_dom_sf"/>
</dbReference>
<accession>A0AAV8X978</accession>
<gene>
    <name evidence="1" type="ORF">NQ318_012657</name>
</gene>